<dbReference type="AlphaFoldDB" id="A0A7W9DTB0"/>
<dbReference type="GO" id="GO:0004674">
    <property type="term" value="F:protein serine/threonine kinase activity"/>
    <property type="evidence" value="ECO:0007669"/>
    <property type="project" value="UniProtKB-KW"/>
</dbReference>
<organism evidence="4 5">
    <name type="scientific">Sphaerisporangium krabiense</name>
    <dbReference type="NCBI Taxonomy" id="763782"/>
    <lineage>
        <taxon>Bacteria</taxon>
        <taxon>Bacillati</taxon>
        <taxon>Actinomycetota</taxon>
        <taxon>Actinomycetes</taxon>
        <taxon>Streptosporangiales</taxon>
        <taxon>Streptosporangiaceae</taxon>
        <taxon>Sphaerisporangium</taxon>
    </lineage>
</organism>
<comment type="caution">
    <text evidence="4">The sequence shown here is derived from an EMBL/GenBank/DDBJ whole genome shotgun (WGS) entry which is preliminary data.</text>
</comment>
<proteinExistence type="predicted"/>
<dbReference type="Pfam" id="PF13581">
    <property type="entry name" value="HATPase_c_2"/>
    <property type="match status" value="1"/>
</dbReference>
<dbReference type="InterPro" id="IPR050267">
    <property type="entry name" value="Anti-sigma-factor_SerPK"/>
</dbReference>
<gene>
    <name evidence="4" type="ORF">BJ981_005758</name>
</gene>
<dbReference type="EMBL" id="JACHBR010000002">
    <property type="protein sequence ID" value="MBB5629994.1"/>
    <property type="molecule type" value="Genomic_DNA"/>
</dbReference>
<reference evidence="4 5" key="1">
    <citation type="submission" date="2020-08" db="EMBL/GenBank/DDBJ databases">
        <title>Sequencing the genomes of 1000 actinobacteria strains.</title>
        <authorList>
            <person name="Klenk H.-P."/>
        </authorList>
    </citation>
    <scope>NUCLEOTIDE SEQUENCE [LARGE SCALE GENOMIC DNA]</scope>
    <source>
        <strain evidence="4 5">DSM 45790</strain>
    </source>
</reference>
<feature type="region of interest" description="Disordered" evidence="2">
    <location>
        <begin position="76"/>
        <end position="127"/>
    </location>
</feature>
<keyword evidence="5" id="KW-1185">Reference proteome</keyword>
<evidence type="ECO:0000259" key="3">
    <source>
        <dbReference type="Pfam" id="PF13581"/>
    </source>
</evidence>
<dbReference type="PANTHER" id="PTHR35526">
    <property type="entry name" value="ANTI-SIGMA-F FACTOR RSBW-RELATED"/>
    <property type="match status" value="1"/>
</dbReference>
<dbReference type="SUPFAM" id="SSF55874">
    <property type="entry name" value="ATPase domain of HSP90 chaperone/DNA topoisomerase II/histidine kinase"/>
    <property type="match status" value="1"/>
</dbReference>
<evidence type="ECO:0000313" key="5">
    <source>
        <dbReference type="Proteomes" id="UP000588112"/>
    </source>
</evidence>
<sequence length="279" mass="29715">MTYPLVDLAVPYEVRGTDEVQKQPGHAPGALVTEVRLRLWDQDKKAAADLLDQMEPAWHVMYGLEPPVLRHRGLARGAVDRGSPESRRTARADAGGGGEDHAPGGPPAAESGVNGREERGGLGGGAVITIPGRVEVATWEVPYDPAEIGETRHQVRATLTSWSLADIADDVVLVVAETLADAISHGAPPVQLALWRTADELWVRVTDHGDGRPRRLTPGPRAVHGRGLSIVAALATESGVVFLADRPGKVVWARWALPVIPLPRSAQDPQARVKPGGLS</sequence>
<dbReference type="CDD" id="cd16936">
    <property type="entry name" value="HATPase_RsbW-like"/>
    <property type="match status" value="1"/>
</dbReference>
<evidence type="ECO:0000256" key="2">
    <source>
        <dbReference type="SAM" id="MobiDB-lite"/>
    </source>
</evidence>
<name>A0A7W9DTB0_9ACTN</name>
<evidence type="ECO:0000313" key="4">
    <source>
        <dbReference type="EMBL" id="MBB5629994.1"/>
    </source>
</evidence>
<dbReference type="InterPro" id="IPR003594">
    <property type="entry name" value="HATPase_dom"/>
</dbReference>
<keyword evidence="1" id="KW-0808">Transferase</keyword>
<dbReference type="RefSeq" id="WP_184616521.1">
    <property type="nucleotide sequence ID" value="NZ_BOOS01000041.1"/>
</dbReference>
<keyword evidence="1" id="KW-0723">Serine/threonine-protein kinase</keyword>
<keyword evidence="1" id="KW-0418">Kinase</keyword>
<protein>
    <submittedName>
        <fullName evidence="4">Anti-sigma regulatory factor (Ser/Thr protein kinase)</fullName>
    </submittedName>
</protein>
<dbReference type="Gene3D" id="3.30.565.10">
    <property type="entry name" value="Histidine kinase-like ATPase, C-terminal domain"/>
    <property type="match status" value="1"/>
</dbReference>
<dbReference type="PANTHER" id="PTHR35526:SF3">
    <property type="entry name" value="ANTI-SIGMA-F FACTOR RSBW"/>
    <property type="match status" value="1"/>
</dbReference>
<evidence type="ECO:0000256" key="1">
    <source>
        <dbReference type="ARBA" id="ARBA00022527"/>
    </source>
</evidence>
<dbReference type="InterPro" id="IPR036890">
    <property type="entry name" value="HATPase_C_sf"/>
</dbReference>
<feature type="domain" description="Histidine kinase/HSP90-like ATPase" evidence="3">
    <location>
        <begin position="142"/>
        <end position="255"/>
    </location>
</feature>
<dbReference type="Proteomes" id="UP000588112">
    <property type="component" value="Unassembled WGS sequence"/>
</dbReference>
<feature type="compositionally biased region" description="Basic and acidic residues" evidence="2">
    <location>
        <begin position="78"/>
        <end position="91"/>
    </location>
</feature>
<accession>A0A7W9DTB0</accession>